<evidence type="ECO:0000313" key="6">
    <source>
        <dbReference type="Proteomes" id="UP000295680"/>
    </source>
</evidence>
<dbReference type="AlphaFoldDB" id="A0A4R2IVR1"/>
<dbReference type="SUPFAM" id="SSF52799">
    <property type="entry name" value="(Phosphotyrosine protein) phosphatases II"/>
    <property type="match status" value="1"/>
</dbReference>
<dbReference type="RefSeq" id="WP_132125006.1">
    <property type="nucleotide sequence ID" value="NZ_SLWS01000014.1"/>
</dbReference>
<dbReference type="Pfam" id="PF05706">
    <property type="entry name" value="CDKN3"/>
    <property type="match status" value="1"/>
</dbReference>
<protein>
    <recommendedName>
        <fullName evidence="1">protein-tyrosine-phosphatase</fullName>
        <ecNumber evidence="1">3.1.3.48</ecNumber>
    </recommendedName>
</protein>
<dbReference type="InterPro" id="IPR029021">
    <property type="entry name" value="Prot-tyrosine_phosphatase-like"/>
</dbReference>
<keyword evidence="3" id="KW-0904">Protein phosphatase</keyword>
<dbReference type="PROSITE" id="PS50056">
    <property type="entry name" value="TYR_PHOSPHATASE_2"/>
    <property type="match status" value="1"/>
</dbReference>
<comment type="caution">
    <text evidence="5">The sequence shown here is derived from an EMBL/GenBank/DDBJ whole genome shotgun (WGS) entry which is preliminary data.</text>
</comment>
<reference evidence="5 6" key="1">
    <citation type="submission" date="2019-03" db="EMBL/GenBank/DDBJ databases">
        <title>Genomic Encyclopedia of Type Strains, Phase IV (KMG-IV): sequencing the most valuable type-strain genomes for metagenomic binning, comparative biology and taxonomic classification.</title>
        <authorList>
            <person name="Goeker M."/>
        </authorList>
    </citation>
    <scope>NUCLEOTIDE SEQUENCE [LARGE SCALE GENOMIC DNA]</scope>
    <source>
        <strain evidence="5 6">DSM 45934</strain>
    </source>
</reference>
<dbReference type="OrthoDB" id="5197106at2"/>
<dbReference type="Proteomes" id="UP000295680">
    <property type="component" value="Unassembled WGS sequence"/>
</dbReference>
<evidence type="ECO:0000256" key="1">
    <source>
        <dbReference type="ARBA" id="ARBA00013064"/>
    </source>
</evidence>
<keyword evidence="6" id="KW-1185">Reference proteome</keyword>
<dbReference type="EMBL" id="SLWS01000014">
    <property type="protein sequence ID" value="TCO49763.1"/>
    <property type="molecule type" value="Genomic_DNA"/>
</dbReference>
<evidence type="ECO:0000259" key="4">
    <source>
        <dbReference type="PROSITE" id="PS50056"/>
    </source>
</evidence>
<dbReference type="EC" id="3.1.3.48" evidence="1"/>
<keyword evidence="2" id="KW-0378">Hydrolase</keyword>
<organism evidence="5 6">
    <name type="scientific">Actinocrispum wychmicini</name>
    <dbReference type="NCBI Taxonomy" id="1213861"/>
    <lineage>
        <taxon>Bacteria</taxon>
        <taxon>Bacillati</taxon>
        <taxon>Actinomycetota</taxon>
        <taxon>Actinomycetes</taxon>
        <taxon>Pseudonocardiales</taxon>
        <taxon>Pseudonocardiaceae</taxon>
        <taxon>Actinocrispum</taxon>
    </lineage>
</organism>
<feature type="domain" description="Tyrosine specific protein phosphatases" evidence="4">
    <location>
        <begin position="84"/>
        <end position="151"/>
    </location>
</feature>
<dbReference type="Gene3D" id="3.90.190.10">
    <property type="entry name" value="Protein tyrosine phosphatase superfamily"/>
    <property type="match status" value="1"/>
</dbReference>
<dbReference type="GO" id="GO:0004725">
    <property type="term" value="F:protein tyrosine phosphatase activity"/>
    <property type="evidence" value="ECO:0007669"/>
    <property type="project" value="UniProtKB-EC"/>
</dbReference>
<proteinExistence type="predicted"/>
<name>A0A4R2IVR1_9PSEU</name>
<evidence type="ECO:0000256" key="3">
    <source>
        <dbReference type="ARBA" id="ARBA00022912"/>
    </source>
</evidence>
<evidence type="ECO:0000256" key="2">
    <source>
        <dbReference type="ARBA" id="ARBA00022801"/>
    </source>
</evidence>
<dbReference type="InterPro" id="IPR022778">
    <property type="entry name" value="CDKN3"/>
</dbReference>
<accession>A0A4R2IVR1</accession>
<evidence type="ECO:0000313" key="5">
    <source>
        <dbReference type="EMBL" id="TCO49763.1"/>
    </source>
</evidence>
<gene>
    <name evidence="5" type="ORF">EV192_114133</name>
</gene>
<dbReference type="InterPro" id="IPR000387">
    <property type="entry name" value="Tyr_Pase_dom"/>
</dbReference>
<sequence>MRTRQQDRDLPGPGPHPWNEIRPHLWMGGHFWTDPSGELQVAVVRDEFEVVASLHTQPGHGPGPGVNHRILEIPDDPLTAAQIDQVRRLAEEVAESVQAGRTTLVRCYAGLNRSGLVTAHALTCLGMDVGDAITLIRRQRSPFALHNSTFEDYLRTGLAVAGLDSA</sequence>